<protein>
    <submittedName>
        <fullName evidence="7">Cytosine permease</fullName>
    </submittedName>
</protein>
<evidence type="ECO:0000256" key="4">
    <source>
        <dbReference type="ARBA" id="ARBA00022989"/>
    </source>
</evidence>
<dbReference type="RefSeq" id="WP_135097173.1">
    <property type="nucleotide sequence ID" value="NZ_JADGLW010000003.1"/>
</dbReference>
<feature type="transmembrane region" description="Helical" evidence="6">
    <location>
        <begin position="58"/>
        <end position="80"/>
    </location>
</feature>
<name>A0ABR9XXC9_9STAP</name>
<reference evidence="7 8" key="1">
    <citation type="submission" date="2020-10" db="EMBL/GenBank/DDBJ databases">
        <title>Mouse Oral microbiota.</title>
        <authorList>
            <person name="Joseph S."/>
            <person name="Aduse-Opoku J."/>
        </authorList>
    </citation>
    <scope>NUCLEOTIDE SEQUENCE [LARGE SCALE GENOMIC DNA]</scope>
    <source>
        <strain evidence="7 8">19428wE5_W307</strain>
    </source>
</reference>
<feature type="transmembrane region" description="Helical" evidence="6">
    <location>
        <begin position="371"/>
        <end position="392"/>
    </location>
</feature>
<feature type="transmembrane region" description="Helical" evidence="6">
    <location>
        <begin position="398"/>
        <end position="424"/>
    </location>
</feature>
<dbReference type="InterPro" id="IPR030191">
    <property type="entry name" value="CodB"/>
</dbReference>
<evidence type="ECO:0000256" key="1">
    <source>
        <dbReference type="ARBA" id="ARBA00004141"/>
    </source>
</evidence>
<sequence length="433" mass="46563">MEQVDQKKLIEDYEIKPVPQEERKNWFYLTMVWIAGIIALSATALGGALGSGMSLNQAIFTAGIGCFLLAVFNAFCGIVGNKTGLSTAMISTFALGRYGSFIVSIVIAISLFGWFGVQLDLFGSSLYNVIYDVFGIEIGRKWLMILGGALMTITSMIGYKGLEKLSVVATPLLGILLIGSAFIVLREFNFNELNNAALSMDPISIGGGISLLIGSLAIGVIIAPDFSRYSKSNKDTVIASFLSYFLGYAVVLVLAVLLAKATSEVDVVAIMIGIGWGSGAMLVLILAQWTTNNTNLYSSALGFSVVFKAVPKYIITICAGIIGTTFAVLGIYDNFITFLNILSIMIPPVGGIYVADFLLRSHRYDFSRMESIRSLNIMSILVWAIAIFTAFLTSAPPLGLGILTITNAPAIDAFLAAFILQLIISKFNLDKRG</sequence>
<feature type="transmembrane region" description="Helical" evidence="6">
    <location>
        <begin position="310"/>
        <end position="332"/>
    </location>
</feature>
<organism evidence="7 8">
    <name type="scientific">Jeotgalicoccus nanhaiensis</name>
    <dbReference type="NCBI Taxonomy" id="568603"/>
    <lineage>
        <taxon>Bacteria</taxon>
        <taxon>Bacillati</taxon>
        <taxon>Bacillota</taxon>
        <taxon>Bacilli</taxon>
        <taxon>Bacillales</taxon>
        <taxon>Staphylococcaceae</taxon>
        <taxon>Jeotgalicoccus</taxon>
    </lineage>
</organism>
<dbReference type="PANTHER" id="PTHR30569">
    <property type="entry name" value="CYTOSINE TRANSPORTER CODB"/>
    <property type="match status" value="1"/>
</dbReference>
<dbReference type="Proteomes" id="UP000647980">
    <property type="component" value="Unassembled WGS sequence"/>
</dbReference>
<feature type="transmembrane region" description="Helical" evidence="6">
    <location>
        <begin position="338"/>
        <end position="359"/>
    </location>
</feature>
<evidence type="ECO:0000256" key="6">
    <source>
        <dbReference type="SAM" id="Phobius"/>
    </source>
</evidence>
<keyword evidence="3 6" id="KW-0812">Transmembrane</keyword>
<comment type="caution">
    <text evidence="7">The sequence shown here is derived from an EMBL/GenBank/DDBJ whole genome shotgun (WGS) entry which is preliminary data.</text>
</comment>
<feature type="transmembrane region" description="Helical" evidence="6">
    <location>
        <begin position="26"/>
        <end position="46"/>
    </location>
</feature>
<keyword evidence="5 6" id="KW-0472">Membrane</keyword>
<feature type="transmembrane region" description="Helical" evidence="6">
    <location>
        <begin position="166"/>
        <end position="185"/>
    </location>
</feature>
<feature type="transmembrane region" description="Helical" evidence="6">
    <location>
        <begin position="142"/>
        <end position="159"/>
    </location>
</feature>
<dbReference type="Pfam" id="PF02133">
    <property type="entry name" value="Transp_cyt_pur"/>
    <property type="match status" value="1"/>
</dbReference>
<dbReference type="EMBL" id="JADGLW010000003">
    <property type="protein sequence ID" value="MBF0753562.1"/>
    <property type="molecule type" value="Genomic_DNA"/>
</dbReference>
<evidence type="ECO:0000256" key="2">
    <source>
        <dbReference type="ARBA" id="ARBA00008974"/>
    </source>
</evidence>
<dbReference type="CDD" id="cd11484">
    <property type="entry name" value="SLC-NCS1sbd_CobB-like"/>
    <property type="match status" value="1"/>
</dbReference>
<accession>A0ABR9XXC9</accession>
<feature type="transmembrane region" description="Helical" evidence="6">
    <location>
        <begin position="101"/>
        <end position="122"/>
    </location>
</feature>
<comment type="subcellular location">
    <subcellularLocation>
        <location evidence="1">Membrane</location>
        <topology evidence="1">Multi-pass membrane protein</topology>
    </subcellularLocation>
</comment>
<evidence type="ECO:0000313" key="8">
    <source>
        <dbReference type="Proteomes" id="UP000647980"/>
    </source>
</evidence>
<comment type="similarity">
    <text evidence="2">Belongs to the purine-cytosine permease (2.A.39) family.</text>
</comment>
<keyword evidence="8" id="KW-1185">Reference proteome</keyword>
<evidence type="ECO:0000256" key="5">
    <source>
        <dbReference type="ARBA" id="ARBA00023136"/>
    </source>
</evidence>
<feature type="transmembrane region" description="Helical" evidence="6">
    <location>
        <begin position="236"/>
        <end position="261"/>
    </location>
</feature>
<evidence type="ECO:0000256" key="3">
    <source>
        <dbReference type="ARBA" id="ARBA00022692"/>
    </source>
</evidence>
<dbReference type="InterPro" id="IPR001248">
    <property type="entry name" value="Pur-cyt_permease"/>
</dbReference>
<gene>
    <name evidence="7" type="ORF">IR135_04715</name>
</gene>
<dbReference type="PANTHER" id="PTHR30569:SF0">
    <property type="entry name" value="CYTOSINE PERMEASE"/>
    <property type="match status" value="1"/>
</dbReference>
<proteinExistence type="inferred from homology"/>
<feature type="transmembrane region" description="Helical" evidence="6">
    <location>
        <begin position="205"/>
        <end position="224"/>
    </location>
</feature>
<keyword evidence="4 6" id="KW-1133">Transmembrane helix</keyword>
<evidence type="ECO:0000313" key="7">
    <source>
        <dbReference type="EMBL" id="MBF0753562.1"/>
    </source>
</evidence>
<feature type="transmembrane region" description="Helical" evidence="6">
    <location>
        <begin position="267"/>
        <end position="289"/>
    </location>
</feature>
<dbReference type="Gene3D" id="1.10.4160.10">
    <property type="entry name" value="Hydantoin permease"/>
    <property type="match status" value="1"/>
</dbReference>